<proteinExistence type="predicted"/>
<organism evidence="1 2">
    <name type="scientific">Pedobacter endophyticus</name>
    <dbReference type="NCBI Taxonomy" id="2789740"/>
    <lineage>
        <taxon>Bacteria</taxon>
        <taxon>Pseudomonadati</taxon>
        <taxon>Bacteroidota</taxon>
        <taxon>Sphingobacteriia</taxon>
        <taxon>Sphingobacteriales</taxon>
        <taxon>Sphingobacteriaceae</taxon>
        <taxon>Pedobacter</taxon>
    </lineage>
</organism>
<dbReference type="EMBL" id="CP064939">
    <property type="protein sequence ID" value="QPH38643.1"/>
    <property type="molecule type" value="Genomic_DNA"/>
</dbReference>
<dbReference type="KEGG" id="pex:IZT61_16390"/>
<keyword evidence="2" id="KW-1185">Reference proteome</keyword>
<accession>A0A7U3SPI1</accession>
<gene>
    <name evidence="1" type="ORF">IZT61_16390</name>
</gene>
<dbReference type="Proteomes" id="UP000594759">
    <property type="component" value="Chromosome"/>
</dbReference>
<evidence type="ECO:0000313" key="2">
    <source>
        <dbReference type="Proteomes" id="UP000594759"/>
    </source>
</evidence>
<dbReference type="RefSeq" id="WP_196098120.1">
    <property type="nucleotide sequence ID" value="NZ_CP064939.1"/>
</dbReference>
<dbReference type="AlphaFoldDB" id="A0A7U3SPI1"/>
<evidence type="ECO:0000313" key="1">
    <source>
        <dbReference type="EMBL" id="QPH38643.1"/>
    </source>
</evidence>
<name>A0A7U3SPI1_9SPHI</name>
<reference evidence="1 2" key="1">
    <citation type="submission" date="2020-11" db="EMBL/GenBank/DDBJ databases">
        <title>Pedobacter endophytica, an endophytic bacteria isolated form Carex pumila.</title>
        <authorList>
            <person name="Peng Y."/>
            <person name="Jiang L."/>
            <person name="Lee J."/>
        </authorList>
    </citation>
    <scope>NUCLEOTIDE SEQUENCE [LARGE SCALE GENOMIC DNA]</scope>
    <source>
        <strain evidence="1 2">JBR3-12</strain>
    </source>
</reference>
<protein>
    <submittedName>
        <fullName evidence="1">Uncharacterized protein</fullName>
    </submittedName>
</protein>
<sequence length="78" mass="8821">MKDLSSWNVVEGHFVFEHELEGKRVFHVNHGAEMKPLVIAVAVGANDKKFWTSIPLGSHKEAAEIGKFTAEHIRAKRR</sequence>